<dbReference type="AlphaFoldDB" id="A0A643G5K2"/>
<dbReference type="Proteomes" id="UP000397656">
    <property type="component" value="Chromosome 1"/>
</dbReference>
<evidence type="ECO:0000256" key="1">
    <source>
        <dbReference type="ARBA" id="ARBA00004571"/>
    </source>
</evidence>
<organism evidence="14 15">
    <name type="scientific">Cupriavidus basilensis</name>
    <dbReference type="NCBI Taxonomy" id="68895"/>
    <lineage>
        <taxon>Bacteria</taxon>
        <taxon>Pseudomonadati</taxon>
        <taxon>Pseudomonadota</taxon>
        <taxon>Betaproteobacteria</taxon>
        <taxon>Burkholderiales</taxon>
        <taxon>Burkholderiaceae</taxon>
        <taxon>Cupriavidus</taxon>
    </lineage>
</organism>
<sequence length="784" mass="82566">MASALPCPRRSRLAPAAQRRAAAWAQVARVALAALAAGAAAGVAAQAPPAAPGDEVHNLREVTVVAPAPLPSFSIPREAFAGNVQTATDADMERAKSGNLSSFLGETMDSVVINDVQGNPFQKDILYRGYRLSSTLGAAQGIALYLDGVRQNGALGDVVDWTAIPEAAISTITLVPGSNPLYGLNALGGALALTTKSGETHPGVEADLSLGSHGRARLDVSGGKLLGDGWHAFVAGTGFREDGWRQLSGSSLGNLFAKVGRSTTDTQWSVSVAGSSSSLSGNGLLPDSIYGSQRNAIYTAPDLTRTRSLQVTLNGTHQLNAEDQIALTAYARLGHAKASTGDVSDDYLGTLLGCQGNAGNAGCEPGAAPASAVFNTSTVNTHDYGLSGQWSHTGDIHSAVLGAAFALSRASYRQDTQPASFSDDRVAVADPGATPGTNASLDGRTSTVSLYASDTVKLLPHSYLTASARWNTSSTHTVLTLPNASDERFTFSKLNPSLGLSHQLRSGLTVFASASQGTRMPTAIELGCADPANACQLPTGLQADPYLRQVVARTVEFGGRWKAADATELTLALYRSDNRDDILFQRSPVSPLGYFTNFPKTRSQGLELGLRQRLGRVMLRVSYSYLQATYQADGQIQTPFAAPVNVRPGTRMAGVPLHSFKLSGDWRATESVTLGGAMVVSSSRPVAGNEDGALSAQDPRLARTAGFVLFNLRASWQVDARWQLYARIDNVFDRRYETYGQAGLNVFPGGTLLQPGAAVPIERFVAPGAPRLFLVGVRYEWGGR</sequence>
<dbReference type="GO" id="GO:0044718">
    <property type="term" value="P:siderophore transmembrane transport"/>
    <property type="evidence" value="ECO:0007669"/>
    <property type="project" value="TreeGrafter"/>
</dbReference>
<dbReference type="Gene3D" id="2.40.170.20">
    <property type="entry name" value="TonB-dependent receptor, beta-barrel domain"/>
    <property type="match status" value="1"/>
</dbReference>
<dbReference type="GO" id="GO:0015344">
    <property type="term" value="F:siderophore uptake transmembrane transporter activity"/>
    <property type="evidence" value="ECO:0007669"/>
    <property type="project" value="TreeGrafter"/>
</dbReference>
<dbReference type="InterPro" id="IPR036942">
    <property type="entry name" value="Beta-barrel_TonB_sf"/>
</dbReference>
<dbReference type="PANTHER" id="PTHR30069:SF39">
    <property type="entry name" value="BLL6183 PROTEIN"/>
    <property type="match status" value="1"/>
</dbReference>
<dbReference type="EMBL" id="CP062803">
    <property type="protein sequence ID" value="QOT77515.1"/>
    <property type="molecule type" value="Genomic_DNA"/>
</dbReference>
<dbReference type="InterPro" id="IPR012910">
    <property type="entry name" value="Plug_dom"/>
</dbReference>
<evidence type="ECO:0000256" key="10">
    <source>
        <dbReference type="PROSITE-ProRule" id="PRU01360"/>
    </source>
</evidence>
<dbReference type="InterPro" id="IPR000531">
    <property type="entry name" value="Beta-barrel_TonB"/>
</dbReference>
<evidence type="ECO:0000256" key="6">
    <source>
        <dbReference type="ARBA" id="ARBA00023077"/>
    </source>
</evidence>
<dbReference type="Pfam" id="PF00593">
    <property type="entry name" value="TonB_dep_Rec_b-barrel"/>
    <property type="match status" value="1"/>
</dbReference>
<comment type="similarity">
    <text evidence="2 10 11">Belongs to the TonB-dependent receptor family.</text>
</comment>
<dbReference type="PROSITE" id="PS52016">
    <property type="entry name" value="TONB_DEPENDENT_REC_3"/>
    <property type="match status" value="1"/>
</dbReference>
<evidence type="ECO:0000256" key="5">
    <source>
        <dbReference type="ARBA" id="ARBA00022692"/>
    </source>
</evidence>
<dbReference type="GeneID" id="98400364"/>
<proteinExistence type="inferred from homology"/>
<dbReference type="Gene3D" id="2.170.130.10">
    <property type="entry name" value="TonB-dependent receptor, plug domain"/>
    <property type="match status" value="1"/>
</dbReference>
<keyword evidence="4 10" id="KW-1134">Transmembrane beta strand</keyword>
<keyword evidence="9 10" id="KW-0998">Cell outer membrane</keyword>
<keyword evidence="6 11" id="KW-0798">TonB box</keyword>
<evidence type="ECO:0000259" key="13">
    <source>
        <dbReference type="Pfam" id="PF07715"/>
    </source>
</evidence>
<evidence type="ECO:0000256" key="8">
    <source>
        <dbReference type="ARBA" id="ARBA00023170"/>
    </source>
</evidence>
<evidence type="ECO:0000256" key="11">
    <source>
        <dbReference type="RuleBase" id="RU003357"/>
    </source>
</evidence>
<keyword evidence="8 14" id="KW-0675">Receptor</keyword>
<evidence type="ECO:0000256" key="4">
    <source>
        <dbReference type="ARBA" id="ARBA00022452"/>
    </source>
</evidence>
<name>A0A643G5K2_9BURK</name>
<feature type="domain" description="TonB-dependent receptor plug" evidence="13">
    <location>
        <begin position="80"/>
        <end position="190"/>
    </location>
</feature>
<dbReference type="RefSeq" id="WP_150983710.1">
    <property type="nucleotide sequence ID" value="NZ_CP062803.1"/>
</dbReference>
<keyword evidence="5 10" id="KW-0812">Transmembrane</keyword>
<evidence type="ECO:0000256" key="3">
    <source>
        <dbReference type="ARBA" id="ARBA00022448"/>
    </source>
</evidence>
<dbReference type="PANTHER" id="PTHR30069">
    <property type="entry name" value="TONB-DEPENDENT OUTER MEMBRANE RECEPTOR"/>
    <property type="match status" value="1"/>
</dbReference>
<evidence type="ECO:0000313" key="15">
    <source>
        <dbReference type="Proteomes" id="UP000397656"/>
    </source>
</evidence>
<feature type="domain" description="TonB-dependent receptor-like beta-barrel" evidence="12">
    <location>
        <begin position="264"/>
        <end position="731"/>
    </location>
</feature>
<dbReference type="InterPro" id="IPR039426">
    <property type="entry name" value="TonB-dep_rcpt-like"/>
</dbReference>
<dbReference type="Pfam" id="PF07715">
    <property type="entry name" value="Plug"/>
    <property type="match status" value="1"/>
</dbReference>
<evidence type="ECO:0000256" key="7">
    <source>
        <dbReference type="ARBA" id="ARBA00023136"/>
    </source>
</evidence>
<evidence type="ECO:0000259" key="12">
    <source>
        <dbReference type="Pfam" id="PF00593"/>
    </source>
</evidence>
<dbReference type="GO" id="GO:0009279">
    <property type="term" value="C:cell outer membrane"/>
    <property type="evidence" value="ECO:0007669"/>
    <property type="project" value="UniProtKB-SubCell"/>
</dbReference>
<accession>A0A643G5K2</accession>
<evidence type="ECO:0000313" key="14">
    <source>
        <dbReference type="EMBL" id="QOT77515.1"/>
    </source>
</evidence>
<dbReference type="InterPro" id="IPR037066">
    <property type="entry name" value="Plug_dom_sf"/>
</dbReference>
<reference evidence="14 15" key="1">
    <citation type="submission" date="2020-10" db="EMBL/GenBank/DDBJ databases">
        <title>Complete genome sequence of Cupriavidus basilensis CCUG 49340T.</title>
        <authorList>
            <person name="Salva-Serra F."/>
            <person name="Donoso R.A."/>
            <person name="Cho K.H."/>
            <person name="Yoo J.A."/>
            <person name="Lee K."/>
            <person name="Yoon S.-H."/>
            <person name="Perez-Pantoja D."/>
            <person name="Moore E.R.B."/>
        </authorList>
    </citation>
    <scope>NUCLEOTIDE SEQUENCE [LARGE SCALE GENOMIC DNA]</scope>
    <source>
        <strain evidence="15">CCUG 49340</strain>
    </source>
</reference>
<comment type="subcellular location">
    <subcellularLocation>
        <location evidence="1 10">Cell outer membrane</location>
        <topology evidence="1 10">Multi-pass membrane protein</topology>
    </subcellularLocation>
</comment>
<evidence type="ECO:0000256" key="2">
    <source>
        <dbReference type="ARBA" id="ARBA00009810"/>
    </source>
</evidence>
<keyword evidence="3 10" id="KW-0813">Transport</keyword>
<evidence type="ECO:0000256" key="9">
    <source>
        <dbReference type="ARBA" id="ARBA00023237"/>
    </source>
</evidence>
<dbReference type="SUPFAM" id="SSF56935">
    <property type="entry name" value="Porins"/>
    <property type="match status" value="1"/>
</dbReference>
<protein>
    <submittedName>
        <fullName evidence="14">TonB-dependent receptor</fullName>
    </submittedName>
</protein>
<gene>
    <name evidence="14" type="ORF">F7R26_005565</name>
</gene>
<keyword evidence="7 10" id="KW-0472">Membrane</keyword>